<protein>
    <submittedName>
        <fullName evidence="9">REJ domain-containing protein</fullName>
    </submittedName>
</protein>
<dbReference type="GO" id="GO:0005886">
    <property type="term" value="C:plasma membrane"/>
    <property type="evidence" value="ECO:0007669"/>
    <property type="project" value="TreeGrafter"/>
</dbReference>
<sequence>MVLFDGLSIIFHTILISIIVYGNHSIKQYMYYALPCFYTKILVQLYVIASVVAEPLVIILDAYTRLISVDSPLIIDASQSRDPNYYNQTVHHFWTCVNITTGKSLINEILHNYIPCVKKHLRIQALVRNIGWLNTSWEVLHTRDSGFFNISHFLQKPTTRFEKIDMIDSSEAVISLTIPPVEKQLSHSDLAIVTNAPPQLGVIEVAPQSGLVGISTLIEFSAGDGWKDDDSPVVYRFGLKTLLINNRSNTYWFPLTGSSSYQVYLPSANTESAGCNQRVGYTALLEVCDRLESCTQTESASFTVEKPKNLTIAIADLSISLNSDYGKETIFISSTHYTGNIFSALNKIYAMYMEQCNTIQDVTIADKVTSELLRSLGMNRLITVVSDFVLEEFITVLNRYRNLRGYLKPSTRKKRAIAQVYPVSEDEVFFDDESIDFSKHIKHIET</sequence>
<comment type="subcellular location">
    <subcellularLocation>
        <location evidence="1">Membrane</location>
    </subcellularLocation>
</comment>
<evidence type="ECO:0000259" key="7">
    <source>
        <dbReference type="Pfam" id="PF02010"/>
    </source>
</evidence>
<name>A0A1I7W8H8_HETBA</name>
<evidence type="ECO:0000256" key="1">
    <source>
        <dbReference type="ARBA" id="ARBA00004370"/>
    </source>
</evidence>
<dbReference type="WBParaSite" id="Hba_00950">
    <property type="protein sequence ID" value="Hba_00950"/>
    <property type="gene ID" value="Hba_00950"/>
</dbReference>
<evidence type="ECO:0000313" key="9">
    <source>
        <dbReference type="WBParaSite" id="Hba_00950"/>
    </source>
</evidence>
<keyword evidence="2 6" id="KW-0812">Transmembrane</keyword>
<feature type="transmembrane region" description="Helical" evidence="6">
    <location>
        <begin position="6"/>
        <end position="22"/>
    </location>
</feature>
<dbReference type="AlphaFoldDB" id="A0A1I7W8H8"/>
<dbReference type="GO" id="GO:0005261">
    <property type="term" value="F:monoatomic cation channel activity"/>
    <property type="evidence" value="ECO:0007669"/>
    <property type="project" value="TreeGrafter"/>
</dbReference>
<keyword evidence="3" id="KW-0677">Repeat</keyword>
<reference evidence="9" key="1">
    <citation type="submission" date="2016-11" db="UniProtKB">
        <authorList>
            <consortium name="WormBaseParasite"/>
        </authorList>
    </citation>
    <scope>IDENTIFICATION</scope>
</reference>
<accession>A0A1I7W8H8</accession>
<dbReference type="Proteomes" id="UP000095283">
    <property type="component" value="Unplaced"/>
</dbReference>
<evidence type="ECO:0000256" key="4">
    <source>
        <dbReference type="ARBA" id="ARBA00022989"/>
    </source>
</evidence>
<dbReference type="GO" id="GO:0006816">
    <property type="term" value="P:calcium ion transport"/>
    <property type="evidence" value="ECO:0007669"/>
    <property type="project" value="TreeGrafter"/>
</dbReference>
<evidence type="ECO:0000313" key="8">
    <source>
        <dbReference type="Proteomes" id="UP000095283"/>
    </source>
</evidence>
<evidence type="ECO:0000256" key="3">
    <source>
        <dbReference type="ARBA" id="ARBA00022737"/>
    </source>
</evidence>
<proteinExistence type="predicted"/>
<dbReference type="PANTHER" id="PTHR46730">
    <property type="entry name" value="POLYCYSTIN-1"/>
    <property type="match status" value="1"/>
</dbReference>
<evidence type="ECO:0000256" key="5">
    <source>
        <dbReference type="ARBA" id="ARBA00023136"/>
    </source>
</evidence>
<evidence type="ECO:0000256" key="6">
    <source>
        <dbReference type="SAM" id="Phobius"/>
    </source>
</evidence>
<keyword evidence="5 6" id="KW-0472">Membrane</keyword>
<organism evidence="8 9">
    <name type="scientific">Heterorhabditis bacteriophora</name>
    <name type="common">Entomopathogenic nematode worm</name>
    <dbReference type="NCBI Taxonomy" id="37862"/>
    <lineage>
        <taxon>Eukaryota</taxon>
        <taxon>Metazoa</taxon>
        <taxon>Ecdysozoa</taxon>
        <taxon>Nematoda</taxon>
        <taxon>Chromadorea</taxon>
        <taxon>Rhabditida</taxon>
        <taxon>Rhabditina</taxon>
        <taxon>Rhabditomorpha</taxon>
        <taxon>Strongyloidea</taxon>
        <taxon>Heterorhabditidae</taxon>
        <taxon>Heterorhabditis</taxon>
    </lineage>
</organism>
<keyword evidence="8" id="KW-1185">Reference proteome</keyword>
<dbReference type="InterPro" id="IPR002859">
    <property type="entry name" value="PKD/REJ-like"/>
</dbReference>
<dbReference type="PANTHER" id="PTHR46730:SF1">
    <property type="entry name" value="PLAT DOMAIN-CONTAINING PROTEIN"/>
    <property type="match status" value="1"/>
</dbReference>
<evidence type="ECO:0000256" key="2">
    <source>
        <dbReference type="ARBA" id="ARBA00022692"/>
    </source>
</evidence>
<keyword evidence="4 6" id="KW-1133">Transmembrane helix</keyword>
<dbReference type="Pfam" id="PF02010">
    <property type="entry name" value="REJ"/>
    <property type="match status" value="1"/>
</dbReference>
<feature type="domain" description="PKD/REJ-like" evidence="7">
    <location>
        <begin position="184"/>
        <end position="309"/>
    </location>
</feature>